<dbReference type="RefSeq" id="WP_172512223.1">
    <property type="nucleotide sequence ID" value="NZ_CP032549.1"/>
</dbReference>
<proteinExistence type="predicted"/>
<dbReference type="SUPFAM" id="SSF54909">
    <property type="entry name" value="Dimeric alpha+beta barrel"/>
    <property type="match status" value="1"/>
</dbReference>
<dbReference type="PROSITE" id="PS51502">
    <property type="entry name" value="S_R_A_B_BARREL"/>
    <property type="match status" value="1"/>
</dbReference>
<dbReference type="Gene3D" id="3.30.70.100">
    <property type="match status" value="1"/>
</dbReference>
<protein>
    <submittedName>
        <fullName evidence="2">EthD family reductase</fullName>
    </submittedName>
</protein>
<keyword evidence="3" id="KW-1185">Reference proteome</keyword>
<dbReference type="InterPro" id="IPR011008">
    <property type="entry name" value="Dimeric_a/b-barrel"/>
</dbReference>
<sequence>MHKLTVLYPEPADRDAFVKYYEQTHLPLAAQLPGLRSWRYSTNISPDAQGNPAKYFAIFEAEFSDVDAFRAAMSSPEGQAVAADVPNYATGGAITLDFEITGGNET</sequence>
<name>A0A6H0SIT4_9MICC</name>
<accession>A0A6H0SIT4</accession>
<evidence type="ECO:0000313" key="2">
    <source>
        <dbReference type="EMBL" id="QIV87592.1"/>
    </source>
</evidence>
<dbReference type="InterPro" id="IPR013097">
    <property type="entry name" value="Dabb"/>
</dbReference>
<dbReference type="GO" id="GO:0016491">
    <property type="term" value="F:oxidoreductase activity"/>
    <property type="evidence" value="ECO:0007669"/>
    <property type="project" value="InterPro"/>
</dbReference>
<organism evidence="2 3">
    <name type="scientific">Glutamicibacter mishrai</name>
    <dbReference type="NCBI Taxonomy" id="1775880"/>
    <lineage>
        <taxon>Bacteria</taxon>
        <taxon>Bacillati</taxon>
        <taxon>Actinomycetota</taxon>
        <taxon>Actinomycetes</taxon>
        <taxon>Micrococcales</taxon>
        <taxon>Micrococcaceae</taxon>
        <taxon>Glutamicibacter</taxon>
    </lineage>
</organism>
<dbReference type="PANTHER" id="PTHR40260">
    <property type="entry name" value="BLR8190 PROTEIN"/>
    <property type="match status" value="1"/>
</dbReference>
<dbReference type="Proteomes" id="UP000502331">
    <property type="component" value="Chromosome"/>
</dbReference>
<dbReference type="Pfam" id="PF07110">
    <property type="entry name" value="EthD"/>
    <property type="match status" value="1"/>
</dbReference>
<dbReference type="PANTHER" id="PTHR40260:SF2">
    <property type="entry name" value="BLR8190 PROTEIN"/>
    <property type="match status" value="1"/>
</dbReference>
<evidence type="ECO:0000313" key="3">
    <source>
        <dbReference type="Proteomes" id="UP000502331"/>
    </source>
</evidence>
<reference evidence="2 3" key="1">
    <citation type="submission" date="2018-09" db="EMBL/GenBank/DDBJ databases">
        <title>Glutamicibacter mishrai S5-52T (LMG 29155T = KCTC 39846T).</title>
        <authorList>
            <person name="Das S.K."/>
        </authorList>
    </citation>
    <scope>NUCLEOTIDE SEQUENCE [LARGE SCALE GENOMIC DNA]</scope>
    <source>
        <strain evidence="2 3">S5-52</strain>
    </source>
</reference>
<evidence type="ECO:0000259" key="1">
    <source>
        <dbReference type="PROSITE" id="PS51502"/>
    </source>
</evidence>
<dbReference type="EMBL" id="CP032549">
    <property type="protein sequence ID" value="QIV87592.1"/>
    <property type="molecule type" value="Genomic_DNA"/>
</dbReference>
<dbReference type="AlphaFoldDB" id="A0A6H0SIT4"/>
<dbReference type="NCBIfam" id="TIGR02118">
    <property type="entry name" value="EthD family reductase"/>
    <property type="match status" value="1"/>
</dbReference>
<gene>
    <name evidence="2" type="ORF">D3791_10955</name>
</gene>
<feature type="domain" description="Stress-response A/B barrel" evidence="1">
    <location>
        <begin position="1"/>
        <end position="98"/>
    </location>
</feature>
<dbReference type="InterPro" id="IPR009799">
    <property type="entry name" value="EthD_dom"/>
</dbReference>